<comment type="catalytic activity">
    <reaction evidence="10">
        <text>[(1-&gt;4)-N-acetyl-beta-D-glucosaminyl](n) + UDP-N-acetyl-alpha-D-glucosamine = [(1-&gt;4)-N-acetyl-beta-D-glucosaminyl](n+1) + UDP + H(+)</text>
        <dbReference type="Rhea" id="RHEA:16637"/>
        <dbReference type="Rhea" id="RHEA-COMP:9593"/>
        <dbReference type="Rhea" id="RHEA-COMP:9595"/>
        <dbReference type="ChEBI" id="CHEBI:15378"/>
        <dbReference type="ChEBI" id="CHEBI:17029"/>
        <dbReference type="ChEBI" id="CHEBI:57705"/>
        <dbReference type="ChEBI" id="CHEBI:58223"/>
        <dbReference type="EC" id="2.4.1.16"/>
    </reaction>
</comment>
<comment type="similarity">
    <text evidence="10">Belongs to the chitin synthase family.</text>
</comment>
<evidence type="ECO:0000256" key="6">
    <source>
        <dbReference type="ARBA" id="ARBA00022692"/>
    </source>
</evidence>
<evidence type="ECO:0000256" key="7">
    <source>
        <dbReference type="ARBA" id="ARBA00022989"/>
    </source>
</evidence>
<keyword evidence="9 10" id="KW-0961">Cell wall biogenesis/degradation</keyword>
<proteinExistence type="inferred from homology"/>
<dbReference type="Proteomes" id="UP001165063">
    <property type="component" value="Unassembled WGS sequence"/>
</dbReference>
<evidence type="ECO:0000256" key="5">
    <source>
        <dbReference type="ARBA" id="ARBA00022679"/>
    </source>
</evidence>
<feature type="transmembrane region" description="Helical" evidence="10">
    <location>
        <begin position="181"/>
        <end position="200"/>
    </location>
</feature>
<name>A0A9W6YPG4_AMBMO</name>
<evidence type="ECO:0000256" key="9">
    <source>
        <dbReference type="ARBA" id="ARBA00023316"/>
    </source>
</evidence>
<dbReference type="EC" id="2.4.1.16" evidence="2 10"/>
<feature type="transmembrane region" description="Helical" evidence="10">
    <location>
        <begin position="106"/>
        <end position="125"/>
    </location>
</feature>
<keyword evidence="3 10" id="KW-1003">Cell membrane</keyword>
<evidence type="ECO:0000256" key="2">
    <source>
        <dbReference type="ARBA" id="ARBA00012543"/>
    </source>
</evidence>
<dbReference type="GO" id="GO:0006031">
    <property type="term" value="P:chitin biosynthetic process"/>
    <property type="evidence" value="ECO:0007669"/>
    <property type="project" value="TreeGrafter"/>
</dbReference>
<feature type="transmembrane region" description="Helical" evidence="10">
    <location>
        <begin position="441"/>
        <end position="462"/>
    </location>
</feature>
<feature type="transmembrane region" description="Helical" evidence="10">
    <location>
        <begin position="212"/>
        <end position="236"/>
    </location>
</feature>
<keyword evidence="4 10" id="KW-0328">Glycosyltransferase</keyword>
<keyword evidence="7 10" id="KW-1133">Transmembrane helix</keyword>
<feature type="transmembrane region" description="Helical" evidence="10">
    <location>
        <begin position="397"/>
        <end position="421"/>
    </location>
</feature>
<evidence type="ECO:0000256" key="3">
    <source>
        <dbReference type="ARBA" id="ARBA00022475"/>
    </source>
</evidence>
<dbReference type="GO" id="GO:0004100">
    <property type="term" value="F:chitin synthase activity"/>
    <property type="evidence" value="ECO:0007669"/>
    <property type="project" value="UniProtKB-EC"/>
</dbReference>
<keyword evidence="8 10" id="KW-0472">Membrane</keyword>
<dbReference type="GO" id="GO:0071555">
    <property type="term" value="P:cell wall organization"/>
    <property type="evidence" value="ECO:0007669"/>
    <property type="project" value="UniProtKB-KW"/>
</dbReference>
<keyword evidence="6 10" id="KW-0812">Transmembrane</keyword>
<dbReference type="OrthoDB" id="26569at2759"/>
<organism evidence="11 12">
    <name type="scientific">Ambrosiozyma monospora</name>
    <name type="common">Yeast</name>
    <name type="synonym">Endomycopsis monosporus</name>
    <dbReference type="NCBI Taxonomy" id="43982"/>
    <lineage>
        <taxon>Eukaryota</taxon>
        <taxon>Fungi</taxon>
        <taxon>Dikarya</taxon>
        <taxon>Ascomycota</taxon>
        <taxon>Saccharomycotina</taxon>
        <taxon>Pichiomycetes</taxon>
        <taxon>Pichiales</taxon>
        <taxon>Pichiaceae</taxon>
        <taxon>Ambrosiozyma</taxon>
    </lineage>
</organism>
<accession>A0A9W6YPG4</accession>
<dbReference type="InterPro" id="IPR004835">
    <property type="entry name" value="Chitin_synth"/>
</dbReference>
<dbReference type="AlphaFoldDB" id="A0A9W6YPG4"/>
<keyword evidence="12" id="KW-1185">Reference proteome</keyword>
<evidence type="ECO:0000313" key="11">
    <source>
        <dbReference type="EMBL" id="GMG19104.1"/>
    </source>
</evidence>
<dbReference type="InterPro" id="IPR029044">
    <property type="entry name" value="Nucleotide-diphossugar_trans"/>
</dbReference>
<comment type="function">
    <text evidence="10">Polymerizes chitin, a structural polymer of the cell wall and septum, by transferring the sugar moiety of UDP-GlcNAc to the non-reducing end of the growing chitin polymer.</text>
</comment>
<protein>
    <recommendedName>
        <fullName evidence="2 10">Chitin synthase</fullName>
        <ecNumber evidence="2 10">2.4.1.16</ecNumber>
    </recommendedName>
</protein>
<dbReference type="PANTHER" id="PTHR22914:SF9">
    <property type="entry name" value="CHITIN SYNTHASE 1"/>
    <property type="match status" value="1"/>
</dbReference>
<sequence length="498" mass="57956">MSNILDKPMESVFGFITVLPGAFSAYRYEALQGTPLNKYLKGQDLKKSDDDGIFNSNMYLAEDRILCFELVAKRDCAWLLKYVNTAKAKTDVPQQLHEFISQRRRWLNGSFFALLYSTSHFYQLFFTSHSIFRKLFLLIEAFYQFINLLVTWFALGSYFLVFRIITVYMADSDVDFSPGNVFSVLFLWLYLGSVVVTFVLSFGNKPKGAKTFYLIIVIFFVVLMIYMIFAAIFLAVKSVEDITTDLSGNRSFHYFLNNDRFRDLVIATSSTYVLYFVASFLFFEPWHMFTSFLQYLLLSPAYINVLQIYAFCNIHDISWGTKGEDKADDLGVAQTAKNKEKRDVFAVYIPQSKTQIDNGYKKAMYDLSNKSEEGEVDDLTLSEKDINYFASVRSFTVLIWMLTNMIVVALITETCGLYQFTNDMDNGEIIPHYRSSVYLTVIMWIVAFMAMFRFLGCMAYLCDKMLDWFRYRHYMEDQLRQRPDSFGESVPEKPKEDV</sequence>
<evidence type="ECO:0000256" key="10">
    <source>
        <dbReference type="RuleBase" id="RU366040"/>
    </source>
</evidence>
<evidence type="ECO:0000256" key="1">
    <source>
        <dbReference type="ARBA" id="ARBA00004651"/>
    </source>
</evidence>
<dbReference type="SUPFAM" id="SSF53448">
    <property type="entry name" value="Nucleotide-diphospho-sugar transferases"/>
    <property type="match status" value="1"/>
</dbReference>
<dbReference type="EMBL" id="BSXU01000063">
    <property type="protein sequence ID" value="GMG19104.1"/>
    <property type="molecule type" value="Genomic_DNA"/>
</dbReference>
<evidence type="ECO:0000313" key="12">
    <source>
        <dbReference type="Proteomes" id="UP001165063"/>
    </source>
</evidence>
<evidence type="ECO:0000256" key="4">
    <source>
        <dbReference type="ARBA" id="ARBA00022676"/>
    </source>
</evidence>
<comment type="subcellular location">
    <subcellularLocation>
        <location evidence="1 10">Cell membrane</location>
        <topology evidence="1 10">Multi-pass membrane protein</topology>
    </subcellularLocation>
</comment>
<feature type="transmembrane region" description="Helical" evidence="10">
    <location>
        <begin position="264"/>
        <end position="283"/>
    </location>
</feature>
<feature type="transmembrane region" description="Helical" evidence="10">
    <location>
        <begin position="145"/>
        <end position="169"/>
    </location>
</feature>
<gene>
    <name evidence="11" type="ORF">Amon01_000020900</name>
</gene>
<dbReference type="GO" id="GO:0005886">
    <property type="term" value="C:plasma membrane"/>
    <property type="evidence" value="ECO:0007669"/>
    <property type="project" value="UniProtKB-SubCell"/>
</dbReference>
<evidence type="ECO:0000256" key="8">
    <source>
        <dbReference type="ARBA" id="ARBA00023136"/>
    </source>
</evidence>
<reference evidence="11" key="1">
    <citation type="submission" date="2023-04" db="EMBL/GenBank/DDBJ databases">
        <title>Ambrosiozyma monospora NBRC 1965.</title>
        <authorList>
            <person name="Ichikawa N."/>
            <person name="Sato H."/>
            <person name="Tonouchi N."/>
        </authorList>
    </citation>
    <scope>NUCLEOTIDE SEQUENCE</scope>
    <source>
        <strain evidence="11">NBRC 1965</strain>
    </source>
</reference>
<dbReference type="GO" id="GO:0030428">
    <property type="term" value="C:cell septum"/>
    <property type="evidence" value="ECO:0007669"/>
    <property type="project" value="TreeGrafter"/>
</dbReference>
<dbReference type="Pfam" id="PF01644">
    <property type="entry name" value="Chitin_synth_1"/>
    <property type="match status" value="1"/>
</dbReference>
<comment type="caution">
    <text evidence="11">The sequence shown here is derived from an EMBL/GenBank/DDBJ whole genome shotgun (WGS) entry which is preliminary data.</text>
</comment>
<keyword evidence="5 10" id="KW-0808">Transferase</keyword>
<dbReference type="PANTHER" id="PTHR22914">
    <property type="entry name" value="CHITIN SYNTHASE"/>
    <property type="match status" value="1"/>
</dbReference>